<accession>A0A0H5RM35</accession>
<feature type="region of interest" description="Disordered" evidence="1">
    <location>
        <begin position="147"/>
        <end position="248"/>
    </location>
</feature>
<dbReference type="Proteomes" id="UP000199147">
    <property type="component" value="Unassembled WGS sequence"/>
</dbReference>
<dbReference type="EMBL" id="CWKH01000001">
    <property type="protein sequence ID" value="CRZ14816.1"/>
    <property type="molecule type" value="Genomic_DNA"/>
</dbReference>
<sequence>MADPIVALDLATRRAWVAGVAVAVQPRPGGGLAVGDRVIRPLRFGERWRVVDDAVNGGNRIGATVLAWATESPAAPATLTAAGWDSRAVFDTDADLIDLLTTEASDGGAVDGWTSIVLTTGPEPVSPAEALRILEGDLLGRLAAAEADEPSNPDVPSACPSGADAGTQSVPPLGSRRAAADGAATGTAAPIPGRHADAEPPGTAVPNLGPAPKIRDDNHSGTTEPGERPASHPATEPAFPVPIRATGSTGWPAAGPWLPPIAGPGVDNHAAQCPVPPTGHADQRSDERTEPPAHRVSAAAVTEAPNVVRDDPTAPRAERLAAPAATGADPFDTANLVAALLDEESDLRGLLP</sequence>
<feature type="region of interest" description="Disordered" evidence="1">
    <location>
        <begin position="263"/>
        <end position="329"/>
    </location>
</feature>
<evidence type="ECO:0000256" key="1">
    <source>
        <dbReference type="SAM" id="MobiDB-lite"/>
    </source>
</evidence>
<gene>
    <name evidence="2" type="ORF">BN2156_01672</name>
</gene>
<keyword evidence="3" id="KW-1185">Reference proteome</keyword>
<organism evidence="2 3">
    <name type="scientific">Mycolicibacterium neworleansense</name>
    <dbReference type="NCBI Taxonomy" id="146018"/>
    <lineage>
        <taxon>Bacteria</taxon>
        <taxon>Bacillati</taxon>
        <taxon>Actinomycetota</taxon>
        <taxon>Actinomycetes</taxon>
        <taxon>Mycobacteriales</taxon>
        <taxon>Mycobacteriaceae</taxon>
        <taxon>Mycolicibacterium</taxon>
    </lineage>
</organism>
<feature type="compositionally biased region" description="Low complexity" evidence="1">
    <location>
        <begin position="180"/>
        <end position="189"/>
    </location>
</feature>
<evidence type="ECO:0000313" key="3">
    <source>
        <dbReference type="Proteomes" id="UP000199147"/>
    </source>
</evidence>
<reference evidence="3" key="1">
    <citation type="submission" date="2015-07" db="EMBL/GenBank/DDBJ databases">
        <authorList>
            <person name="Urmite Genomes"/>
        </authorList>
    </citation>
    <scope>NUCLEOTIDE SEQUENCE [LARGE SCALE GENOMIC DNA]</scope>
    <source>
        <strain evidence="3">type strain: ATCC 49404</strain>
    </source>
</reference>
<feature type="compositionally biased region" description="Basic and acidic residues" evidence="1">
    <location>
        <begin position="308"/>
        <end position="319"/>
    </location>
</feature>
<dbReference type="RefSeq" id="WP_090512269.1">
    <property type="nucleotide sequence ID" value="NZ_CWKH01000001.1"/>
</dbReference>
<protein>
    <submittedName>
        <fullName evidence="2">Uncharacterized protein</fullName>
    </submittedName>
</protein>
<feature type="compositionally biased region" description="Basic and acidic residues" evidence="1">
    <location>
        <begin position="281"/>
        <end position="293"/>
    </location>
</feature>
<dbReference type="OrthoDB" id="9993556at2"/>
<feature type="compositionally biased region" description="Basic and acidic residues" evidence="1">
    <location>
        <begin position="213"/>
        <end position="230"/>
    </location>
</feature>
<evidence type="ECO:0000313" key="2">
    <source>
        <dbReference type="EMBL" id="CRZ14816.1"/>
    </source>
</evidence>
<dbReference type="AlphaFoldDB" id="A0A0H5RM35"/>
<name>A0A0H5RM35_9MYCO</name>
<dbReference type="STRING" id="146018.BN2156_01672"/>
<proteinExistence type="predicted"/>